<sequence>MLMEAMDQSFHEGGGIDADADGGTGVMVHASGQRQWLGRWCRHNLRIDKMAHPHFNNRRRRLMCTLWNMYGMPIVCLVLKPQPVRDDREEDMWKPFKGHFKAKGLFNVSFPYFSELEMVYDQNKATSLVAEDPVIIARNIQILMLMLICP</sequence>
<comment type="caution">
    <text evidence="1">The sequence shown here is derived from an EMBL/GenBank/DDBJ whole genome shotgun (WGS) entry which is preliminary data.</text>
</comment>
<gene>
    <name evidence="1" type="ORF">ZIOFF_013240</name>
</gene>
<keyword evidence="2" id="KW-1185">Reference proteome</keyword>
<evidence type="ECO:0000313" key="2">
    <source>
        <dbReference type="Proteomes" id="UP000734854"/>
    </source>
</evidence>
<organism evidence="1 2">
    <name type="scientific">Zingiber officinale</name>
    <name type="common">Ginger</name>
    <name type="synonym">Amomum zingiber</name>
    <dbReference type="NCBI Taxonomy" id="94328"/>
    <lineage>
        <taxon>Eukaryota</taxon>
        <taxon>Viridiplantae</taxon>
        <taxon>Streptophyta</taxon>
        <taxon>Embryophyta</taxon>
        <taxon>Tracheophyta</taxon>
        <taxon>Spermatophyta</taxon>
        <taxon>Magnoliopsida</taxon>
        <taxon>Liliopsida</taxon>
        <taxon>Zingiberales</taxon>
        <taxon>Zingiberaceae</taxon>
        <taxon>Zingiber</taxon>
    </lineage>
</organism>
<evidence type="ECO:0000313" key="1">
    <source>
        <dbReference type="EMBL" id="KAG6523383.1"/>
    </source>
</evidence>
<accession>A0A8J5HU26</accession>
<proteinExistence type="predicted"/>
<dbReference type="Proteomes" id="UP000734854">
    <property type="component" value="Unassembled WGS sequence"/>
</dbReference>
<dbReference type="AlphaFoldDB" id="A0A8J5HU26"/>
<reference evidence="1 2" key="1">
    <citation type="submission" date="2020-08" db="EMBL/GenBank/DDBJ databases">
        <title>Plant Genome Project.</title>
        <authorList>
            <person name="Zhang R.-G."/>
        </authorList>
    </citation>
    <scope>NUCLEOTIDE SEQUENCE [LARGE SCALE GENOMIC DNA]</scope>
    <source>
        <tissue evidence="1">Rhizome</tissue>
    </source>
</reference>
<dbReference type="EMBL" id="JACMSC010000004">
    <property type="protein sequence ID" value="KAG6523383.1"/>
    <property type="molecule type" value="Genomic_DNA"/>
</dbReference>
<name>A0A8J5HU26_ZINOF</name>
<protein>
    <submittedName>
        <fullName evidence="1">Uncharacterized protein</fullName>
    </submittedName>
</protein>